<dbReference type="GO" id="GO:0005524">
    <property type="term" value="F:ATP binding"/>
    <property type="evidence" value="ECO:0007669"/>
    <property type="project" value="UniProtKB-KW"/>
</dbReference>
<dbReference type="Gene3D" id="3.40.50.300">
    <property type="entry name" value="P-loop containing nucleotide triphosphate hydrolases"/>
    <property type="match status" value="1"/>
</dbReference>
<evidence type="ECO:0000256" key="2">
    <source>
        <dbReference type="ARBA" id="ARBA00022448"/>
    </source>
</evidence>
<proteinExistence type="inferred from homology"/>
<protein>
    <submittedName>
        <fullName evidence="6">ABC transporter ATP-binding protein</fullName>
    </submittedName>
</protein>
<evidence type="ECO:0000256" key="4">
    <source>
        <dbReference type="ARBA" id="ARBA00022840"/>
    </source>
</evidence>
<name>A0A5R9R2Q6_9PSED</name>
<sequence>MSGDLILQAEHVGLSYRQRVGMLRYESFWALQNVSFELYEGETLGVIGNNGAGKSTLLRMIAGIVDPDRGVLHRSKPLSASLLALNVGFKPELSGRDNVVISGLLLGMKRADIRRQMDDIREFSDLGDFFERPVGTYSTGMRARLGFAVAIHADPDILLIDEVLGVGDQTFREKSHAAMRAKIKQGKTVILVSHSMEAIRELCQRVLWIERGKSIICSDAETVISGYHETVRQAVREMHKVERERKAAQQTLEVQQ</sequence>
<organism evidence="6 7">
    <name type="scientific">Pseudomonas nicosulfuronedens</name>
    <dbReference type="NCBI Taxonomy" id="2571105"/>
    <lineage>
        <taxon>Bacteria</taxon>
        <taxon>Pseudomonadati</taxon>
        <taxon>Pseudomonadota</taxon>
        <taxon>Gammaproteobacteria</taxon>
        <taxon>Pseudomonadales</taxon>
        <taxon>Pseudomonadaceae</taxon>
        <taxon>Pseudomonas</taxon>
    </lineage>
</organism>
<comment type="similarity">
    <text evidence="1">Belongs to the ABC transporter superfamily.</text>
</comment>
<dbReference type="EMBL" id="SWDV01000014">
    <property type="protein sequence ID" value="TLX76752.1"/>
    <property type="molecule type" value="Genomic_DNA"/>
</dbReference>
<dbReference type="CDD" id="cd03220">
    <property type="entry name" value="ABC_KpsT_Wzt"/>
    <property type="match status" value="1"/>
</dbReference>
<accession>A0A5R9R2Q6</accession>
<evidence type="ECO:0000259" key="5">
    <source>
        <dbReference type="PROSITE" id="PS50893"/>
    </source>
</evidence>
<dbReference type="RefSeq" id="WP_138523305.1">
    <property type="nucleotide sequence ID" value="NZ_JAOCBK010000003.1"/>
</dbReference>
<dbReference type="Proteomes" id="UP000306635">
    <property type="component" value="Unassembled WGS sequence"/>
</dbReference>
<reference evidence="6 7" key="1">
    <citation type="submission" date="2019-04" db="EMBL/GenBank/DDBJ databases">
        <authorList>
            <person name="Li M."/>
        </authorList>
    </citation>
    <scope>NUCLEOTIDE SEQUENCE [LARGE SCALE GENOMIC DNA]</scope>
    <source>
        <strain evidence="6 7">LAM1902</strain>
    </source>
</reference>
<dbReference type="InterPro" id="IPR050683">
    <property type="entry name" value="Bact_Polysacc_Export_ATP-bd"/>
</dbReference>
<feature type="domain" description="ABC transporter" evidence="5">
    <location>
        <begin position="7"/>
        <end position="236"/>
    </location>
</feature>
<keyword evidence="4 6" id="KW-0067">ATP-binding</keyword>
<dbReference type="PANTHER" id="PTHR46743:SF2">
    <property type="entry name" value="TEICHOIC ACIDS EXPORT ATP-BINDING PROTEIN TAGH"/>
    <property type="match status" value="1"/>
</dbReference>
<evidence type="ECO:0000313" key="7">
    <source>
        <dbReference type="Proteomes" id="UP000306635"/>
    </source>
</evidence>
<keyword evidence="2" id="KW-0813">Transport</keyword>
<dbReference type="InterPro" id="IPR015860">
    <property type="entry name" value="ABC_transpr_TagH-like"/>
</dbReference>
<dbReference type="Pfam" id="PF00005">
    <property type="entry name" value="ABC_tran"/>
    <property type="match status" value="1"/>
</dbReference>
<gene>
    <name evidence="6" type="ORF">FAS41_14390</name>
</gene>
<keyword evidence="3" id="KW-0547">Nucleotide-binding</keyword>
<dbReference type="GO" id="GO:0140359">
    <property type="term" value="F:ABC-type transporter activity"/>
    <property type="evidence" value="ECO:0007669"/>
    <property type="project" value="InterPro"/>
</dbReference>
<dbReference type="GO" id="GO:0016887">
    <property type="term" value="F:ATP hydrolysis activity"/>
    <property type="evidence" value="ECO:0007669"/>
    <property type="project" value="InterPro"/>
</dbReference>
<dbReference type="SUPFAM" id="SSF52540">
    <property type="entry name" value="P-loop containing nucleoside triphosphate hydrolases"/>
    <property type="match status" value="1"/>
</dbReference>
<comment type="caution">
    <text evidence="6">The sequence shown here is derived from an EMBL/GenBank/DDBJ whole genome shotgun (WGS) entry which is preliminary data.</text>
</comment>
<evidence type="ECO:0000313" key="6">
    <source>
        <dbReference type="EMBL" id="TLX76752.1"/>
    </source>
</evidence>
<evidence type="ECO:0000256" key="1">
    <source>
        <dbReference type="ARBA" id="ARBA00005417"/>
    </source>
</evidence>
<dbReference type="AlphaFoldDB" id="A0A5R9R2Q6"/>
<dbReference type="PROSITE" id="PS50893">
    <property type="entry name" value="ABC_TRANSPORTER_2"/>
    <property type="match status" value="1"/>
</dbReference>
<dbReference type="PANTHER" id="PTHR46743">
    <property type="entry name" value="TEICHOIC ACIDS EXPORT ATP-BINDING PROTEIN TAGH"/>
    <property type="match status" value="1"/>
</dbReference>
<evidence type="ECO:0000256" key="3">
    <source>
        <dbReference type="ARBA" id="ARBA00022741"/>
    </source>
</evidence>
<keyword evidence="7" id="KW-1185">Reference proteome</keyword>
<dbReference type="InterPro" id="IPR003593">
    <property type="entry name" value="AAA+_ATPase"/>
</dbReference>
<dbReference type="OrthoDB" id="9778870at2"/>
<dbReference type="InterPro" id="IPR003439">
    <property type="entry name" value="ABC_transporter-like_ATP-bd"/>
</dbReference>
<dbReference type="GO" id="GO:0016020">
    <property type="term" value="C:membrane"/>
    <property type="evidence" value="ECO:0007669"/>
    <property type="project" value="InterPro"/>
</dbReference>
<dbReference type="InterPro" id="IPR027417">
    <property type="entry name" value="P-loop_NTPase"/>
</dbReference>
<dbReference type="SMART" id="SM00382">
    <property type="entry name" value="AAA"/>
    <property type="match status" value="1"/>
</dbReference>